<organism evidence="1 2">
    <name type="scientific">Thauera linaloolentis (strain DSM 12138 / JCM 21573 / CCUG 41526 / CIP 105981 / IAM 15112 / NBRC 102519 / 47Lol)</name>
    <dbReference type="NCBI Taxonomy" id="1123367"/>
    <lineage>
        <taxon>Bacteria</taxon>
        <taxon>Pseudomonadati</taxon>
        <taxon>Pseudomonadota</taxon>
        <taxon>Betaproteobacteria</taxon>
        <taxon>Rhodocyclales</taxon>
        <taxon>Zoogloeaceae</taxon>
        <taxon>Thauera</taxon>
    </lineage>
</organism>
<dbReference type="RefSeq" id="WP_004337299.1">
    <property type="nucleotide sequence ID" value="NZ_AMXE01000027.1"/>
</dbReference>
<reference evidence="1 2" key="1">
    <citation type="submission" date="2012-09" db="EMBL/GenBank/DDBJ databases">
        <title>Draft Genome Sequences of 6 Strains from Genus Thauera.</title>
        <authorList>
            <person name="Liu B."/>
            <person name="Shapleigh J.P."/>
            <person name="Frostegard A.H."/>
        </authorList>
    </citation>
    <scope>NUCLEOTIDE SEQUENCE [LARGE SCALE GENOMIC DNA]</scope>
    <source>
        <strain evidence="2">47Lol / DSM 12138</strain>
    </source>
</reference>
<keyword evidence="2" id="KW-1185">Reference proteome</keyword>
<dbReference type="EMBL" id="AMXE01000027">
    <property type="protein sequence ID" value="ENO88319.1"/>
    <property type="molecule type" value="Genomic_DNA"/>
</dbReference>
<name>N6Z850_THAL4</name>
<proteinExistence type="predicted"/>
<dbReference type="OrthoDB" id="5365969at2"/>
<dbReference type="AlphaFoldDB" id="N6Z850"/>
<dbReference type="GO" id="GO:0006313">
    <property type="term" value="P:DNA transposition"/>
    <property type="evidence" value="ECO:0007669"/>
    <property type="project" value="InterPro"/>
</dbReference>
<dbReference type="InterPro" id="IPR009057">
    <property type="entry name" value="Homeodomain-like_sf"/>
</dbReference>
<dbReference type="SUPFAM" id="SSF46689">
    <property type="entry name" value="Homeodomain-like"/>
    <property type="match status" value="1"/>
</dbReference>
<dbReference type="GO" id="GO:0003677">
    <property type="term" value="F:DNA binding"/>
    <property type="evidence" value="ECO:0007669"/>
    <property type="project" value="InterPro"/>
</dbReference>
<dbReference type="eggNOG" id="COG2963">
    <property type="taxonomic scope" value="Bacteria"/>
</dbReference>
<dbReference type="InterPro" id="IPR002514">
    <property type="entry name" value="Transposase_8"/>
</dbReference>
<dbReference type="Pfam" id="PF01527">
    <property type="entry name" value="HTH_Tnp_1"/>
    <property type="match status" value="1"/>
</dbReference>
<protein>
    <submittedName>
        <fullName evidence="1">Transposase IS3/IS911 family protein</fullName>
    </submittedName>
</protein>
<comment type="caution">
    <text evidence="1">The sequence shown here is derived from an EMBL/GenBank/DDBJ whole genome shotgun (WGS) entry which is preliminary data.</text>
</comment>
<evidence type="ECO:0000313" key="1">
    <source>
        <dbReference type="EMBL" id="ENO88319.1"/>
    </source>
</evidence>
<dbReference type="STRING" id="1123367.GCA_000621305_00550"/>
<accession>N6Z850</accession>
<gene>
    <name evidence="1" type="ORF">C666_09050</name>
</gene>
<dbReference type="Gene3D" id="1.10.10.10">
    <property type="entry name" value="Winged helix-like DNA-binding domain superfamily/Winged helix DNA-binding domain"/>
    <property type="match status" value="1"/>
</dbReference>
<dbReference type="InterPro" id="IPR036388">
    <property type="entry name" value="WH-like_DNA-bd_sf"/>
</dbReference>
<evidence type="ECO:0000313" key="2">
    <source>
        <dbReference type="Proteomes" id="UP000013232"/>
    </source>
</evidence>
<sequence>MTKSTRARYTLESKLEVVRLVKSGQGESTTAKILGIVQQTLHNWVKVGHNEKL</sequence>
<dbReference type="Proteomes" id="UP000013232">
    <property type="component" value="Unassembled WGS sequence"/>
</dbReference>
<dbReference type="GO" id="GO:0004803">
    <property type="term" value="F:transposase activity"/>
    <property type="evidence" value="ECO:0007669"/>
    <property type="project" value="InterPro"/>
</dbReference>